<dbReference type="SUPFAM" id="SSF54534">
    <property type="entry name" value="FKBP-like"/>
    <property type="match status" value="1"/>
</dbReference>
<sequence>MLQGTTKKDLKEKLSELEKKNALLLDKLKTVGVHDVSEDADRQSIQEKLEADPSQNKISCSSPLGRALTNKKVGEVTNENEGNFSALESEKAIVILTAGQDYSPSGLEEQQLGCSYLKENREKIQGIVINNTAFRNTGFLAQICRELGQQIPIYTSIHSKLILHYLYPQIKNRIVVMTAASSPIPIGDFTCSFFPLPSYLLGNHAVALRHLQDTSGKENNYLITSFANVVRILNEKFLLLARQILAKSPLSRVISREGEIILLVVNHNNIETEIDYYLQNFPAEQKVNFHFLLGLPPVIGKEENLAELIDYLHTQSEEITNLSSVLTLPNYHAYQFSDQKKIPLRVKKTLATLEEILIKQRKNLQEEGLLIIFFVANWQEKELILKKLRLELFGINLAKTIKETIRRRCNELVKSYLSTYMEEMYISHLRKKLSSKFLNANFLQTQKAQFILSNYESDATIAGLKAAQIFNPHGGYDTYRASLKQLNDGFAILEEKIYLAPQTYLSAPPNPSNNIVYPATYQESVHREKLEAAAQKLGIREFVDQLSHRQNLSAGQKQLVSLMRVLVRDCEVYLFDEFLSNVSPDLKKNIQKNLSSELKNKTVIVISHEKAAWDGGGEIYEKIIANFLATLITIVVAGLTTNCLLSIKFGDFSPLIRTAFSKEREERNFAWSDLPAEVAADFSLTLPLVIAAKTRANPRVIAQAIVEQIDYPDLE</sequence>
<keyword evidence="3" id="KW-0472">Membrane</keyword>
<dbReference type="Proteomes" id="UP000789901">
    <property type="component" value="Unassembled WGS sequence"/>
</dbReference>
<evidence type="ECO:0000259" key="4">
    <source>
        <dbReference type="Pfam" id="PF00005"/>
    </source>
</evidence>
<dbReference type="Gene3D" id="3.40.50.300">
    <property type="entry name" value="P-loop containing nucleotide triphosphate hydrolases"/>
    <property type="match status" value="1"/>
</dbReference>
<dbReference type="InterPro" id="IPR047641">
    <property type="entry name" value="ABC_transpr_MalK/UgpC-like"/>
</dbReference>
<evidence type="ECO:0000313" key="7">
    <source>
        <dbReference type="Proteomes" id="UP000789901"/>
    </source>
</evidence>
<feature type="domain" description="ABC transporter" evidence="4">
    <location>
        <begin position="508"/>
        <end position="578"/>
    </location>
</feature>
<accession>A0ABN7VQS4</accession>
<keyword evidence="2" id="KW-1278">Translocase</keyword>
<evidence type="ECO:0000259" key="5">
    <source>
        <dbReference type="Pfam" id="PF01272"/>
    </source>
</evidence>
<dbReference type="InterPro" id="IPR027417">
    <property type="entry name" value="P-loop_NTPase"/>
</dbReference>
<dbReference type="InterPro" id="IPR001437">
    <property type="entry name" value="Tscrpt_elong_fac_GreA/B_C"/>
</dbReference>
<feature type="domain" description="Transcription elongation factor GreA/GreB C-terminal" evidence="5">
    <location>
        <begin position="32"/>
        <end position="77"/>
    </location>
</feature>
<keyword evidence="7" id="KW-1185">Reference proteome</keyword>
<evidence type="ECO:0000256" key="1">
    <source>
        <dbReference type="ARBA" id="ARBA00022475"/>
    </source>
</evidence>
<evidence type="ECO:0000313" key="6">
    <source>
        <dbReference type="EMBL" id="CAG8792834.1"/>
    </source>
</evidence>
<reference evidence="6 7" key="1">
    <citation type="submission" date="2021-06" db="EMBL/GenBank/DDBJ databases">
        <authorList>
            <person name="Kallberg Y."/>
            <person name="Tangrot J."/>
            <person name="Rosling A."/>
        </authorList>
    </citation>
    <scope>NUCLEOTIDE SEQUENCE [LARGE SCALE GENOMIC DNA]</scope>
    <source>
        <strain evidence="6 7">120-4 pot B 10/14</strain>
    </source>
</reference>
<gene>
    <name evidence="6" type="ORF">GMARGA_LOCUS21522</name>
</gene>
<organism evidence="6 7">
    <name type="scientific">Gigaspora margarita</name>
    <dbReference type="NCBI Taxonomy" id="4874"/>
    <lineage>
        <taxon>Eukaryota</taxon>
        <taxon>Fungi</taxon>
        <taxon>Fungi incertae sedis</taxon>
        <taxon>Mucoromycota</taxon>
        <taxon>Glomeromycotina</taxon>
        <taxon>Glomeromycetes</taxon>
        <taxon>Diversisporales</taxon>
        <taxon>Gigasporaceae</taxon>
        <taxon>Gigaspora</taxon>
    </lineage>
</organism>
<evidence type="ECO:0000256" key="3">
    <source>
        <dbReference type="ARBA" id="ARBA00023136"/>
    </source>
</evidence>
<dbReference type="PANTHER" id="PTHR43875:SF15">
    <property type="entry name" value="TREHALOSE IMPORT ATP-BINDING PROTEIN SUGC"/>
    <property type="match status" value="1"/>
</dbReference>
<comment type="caution">
    <text evidence="6">The sequence shown here is derived from an EMBL/GenBank/DDBJ whole genome shotgun (WGS) entry which is preliminary data.</text>
</comment>
<dbReference type="EMBL" id="CAJVQB010019932">
    <property type="protein sequence ID" value="CAG8792834.1"/>
    <property type="molecule type" value="Genomic_DNA"/>
</dbReference>
<name>A0ABN7VQS4_GIGMA</name>
<proteinExistence type="predicted"/>
<dbReference type="Pfam" id="PF01272">
    <property type="entry name" value="GreA_GreB"/>
    <property type="match status" value="1"/>
</dbReference>
<dbReference type="Gene3D" id="3.10.50.30">
    <property type="entry name" value="Transcription elongation factor, GreA/GreB, C-terminal domain"/>
    <property type="match status" value="1"/>
</dbReference>
<dbReference type="InterPro" id="IPR036953">
    <property type="entry name" value="GreA/GreB_C_sf"/>
</dbReference>
<dbReference type="SUPFAM" id="SSF52540">
    <property type="entry name" value="P-loop containing nucleoside triphosphate hydrolases"/>
    <property type="match status" value="1"/>
</dbReference>
<evidence type="ECO:0000256" key="2">
    <source>
        <dbReference type="ARBA" id="ARBA00022967"/>
    </source>
</evidence>
<dbReference type="Pfam" id="PF00005">
    <property type="entry name" value="ABC_tran"/>
    <property type="match status" value="1"/>
</dbReference>
<dbReference type="InterPro" id="IPR003439">
    <property type="entry name" value="ABC_transporter-like_ATP-bd"/>
</dbReference>
<dbReference type="PANTHER" id="PTHR43875">
    <property type="entry name" value="MALTODEXTRIN IMPORT ATP-BINDING PROTEIN MSMX"/>
    <property type="match status" value="1"/>
</dbReference>
<keyword evidence="1" id="KW-1003">Cell membrane</keyword>
<protein>
    <submittedName>
        <fullName evidence="6">10364_t:CDS:1</fullName>
    </submittedName>
</protein>